<evidence type="ECO:0000313" key="2">
    <source>
        <dbReference type="Proteomes" id="UP000199262"/>
    </source>
</evidence>
<reference evidence="2" key="1">
    <citation type="submission" date="2016-10" db="EMBL/GenBank/DDBJ databases">
        <authorList>
            <person name="Varghese N."/>
            <person name="Submissions S."/>
        </authorList>
    </citation>
    <scope>NUCLEOTIDE SEQUENCE [LARGE SCALE GENOMIC DNA]</scope>
    <source>
        <strain evidence="2">ATCC 51557</strain>
    </source>
</reference>
<keyword evidence="2" id="KW-1185">Reference proteome</keyword>
<name>A0A1G4Q205_BORJA</name>
<dbReference type="EMBL" id="FMTE01000005">
    <property type="protein sequence ID" value="SCW38596.1"/>
    <property type="molecule type" value="Genomic_DNA"/>
</dbReference>
<dbReference type="RefSeq" id="WP_091973408.1">
    <property type="nucleotide sequence ID" value="NZ_CP124065.1"/>
</dbReference>
<dbReference type="Proteomes" id="UP000199262">
    <property type="component" value="Unassembled WGS sequence"/>
</dbReference>
<sequence length="211" mass="24034">MDDNNNSKINFQNFKFNNVEFAEELATQVIKSSLAIETNLNKILKTVNLQEACLKAQESKMKLVSTINLAKKLNNHLLLEFDKIPFDFDIPVTFSIVDKILKVFYWTIVNFDSHTVNEIESIGLKEIDFLYEEEGIKSAEGEISSIKNFKEREFLCKLLLVIKSTFKADKALIKAIKASLLATSLIAQRGIKGKQILFLCLAYVNLIFECV</sequence>
<gene>
    <name evidence="1" type="ORF">SAMN02983004_00880</name>
</gene>
<accession>A0A1G4Q205</accession>
<proteinExistence type="predicted"/>
<dbReference type="AlphaFoldDB" id="A0A1G4Q205"/>
<dbReference type="OrthoDB" id="352212at2"/>
<evidence type="ECO:0000313" key="1">
    <source>
        <dbReference type="EMBL" id="SCW38596.1"/>
    </source>
</evidence>
<protein>
    <submittedName>
        <fullName evidence="1">Uncharacterized protein</fullName>
    </submittedName>
</protein>
<organism evidence="1 2">
    <name type="scientific">Borreliella japonica</name>
    <name type="common">Borrelia japonica</name>
    <dbReference type="NCBI Taxonomy" id="34095"/>
    <lineage>
        <taxon>Bacteria</taxon>
        <taxon>Pseudomonadati</taxon>
        <taxon>Spirochaetota</taxon>
        <taxon>Spirochaetia</taxon>
        <taxon>Spirochaetales</taxon>
        <taxon>Borreliaceae</taxon>
        <taxon>Borreliella</taxon>
    </lineage>
</organism>